<keyword evidence="3" id="KW-1185">Reference proteome</keyword>
<feature type="domain" description="ABM" evidence="1">
    <location>
        <begin position="3"/>
        <end position="93"/>
    </location>
</feature>
<dbReference type="InterPro" id="IPR011008">
    <property type="entry name" value="Dimeric_a/b-barrel"/>
</dbReference>
<evidence type="ECO:0000313" key="3">
    <source>
        <dbReference type="Proteomes" id="UP001182556"/>
    </source>
</evidence>
<dbReference type="InterPro" id="IPR050744">
    <property type="entry name" value="AI-2_Isomerase_LsrG"/>
</dbReference>
<dbReference type="Proteomes" id="UP001182556">
    <property type="component" value="Unassembled WGS sequence"/>
</dbReference>
<proteinExistence type="predicted"/>
<protein>
    <recommendedName>
        <fullName evidence="1">ABM domain-containing protein</fullName>
    </recommendedName>
</protein>
<comment type="caution">
    <text evidence="2">The sequence shown here is derived from an EMBL/GenBank/DDBJ whole genome shotgun (WGS) entry which is preliminary data.</text>
</comment>
<dbReference type="PANTHER" id="PTHR33336">
    <property type="entry name" value="QUINOL MONOOXYGENASE YGIN-RELATED"/>
    <property type="match status" value="1"/>
</dbReference>
<dbReference type="InterPro" id="IPR007138">
    <property type="entry name" value="ABM_dom"/>
</dbReference>
<accession>A0AAD9CWI3</accession>
<dbReference type="SUPFAM" id="SSF54909">
    <property type="entry name" value="Dimeric alpha+beta barrel"/>
    <property type="match status" value="1"/>
</dbReference>
<evidence type="ECO:0000259" key="1">
    <source>
        <dbReference type="PROSITE" id="PS51725"/>
    </source>
</evidence>
<evidence type="ECO:0000313" key="2">
    <source>
        <dbReference type="EMBL" id="KAK1923254.1"/>
    </source>
</evidence>
<dbReference type="PROSITE" id="PS51725">
    <property type="entry name" value="ABM"/>
    <property type="match status" value="1"/>
</dbReference>
<organism evidence="2 3">
    <name type="scientific">Papiliotrema laurentii</name>
    <name type="common">Cryptococcus laurentii</name>
    <dbReference type="NCBI Taxonomy" id="5418"/>
    <lineage>
        <taxon>Eukaryota</taxon>
        <taxon>Fungi</taxon>
        <taxon>Dikarya</taxon>
        <taxon>Basidiomycota</taxon>
        <taxon>Agaricomycotina</taxon>
        <taxon>Tremellomycetes</taxon>
        <taxon>Tremellales</taxon>
        <taxon>Rhynchogastremaceae</taxon>
        <taxon>Papiliotrema</taxon>
    </lineage>
</organism>
<gene>
    <name evidence="2" type="ORF">DB88DRAFT_494370</name>
</gene>
<dbReference type="Pfam" id="PF03992">
    <property type="entry name" value="ABM"/>
    <property type="match status" value="1"/>
</dbReference>
<name>A0AAD9CWI3_PAPLA</name>
<dbReference type="AlphaFoldDB" id="A0AAD9CWI3"/>
<dbReference type="GO" id="GO:0003824">
    <property type="term" value="F:catalytic activity"/>
    <property type="evidence" value="ECO:0007669"/>
    <property type="project" value="TreeGrafter"/>
</dbReference>
<reference evidence="2" key="1">
    <citation type="submission" date="2023-02" db="EMBL/GenBank/DDBJ databases">
        <title>Identification and recombinant expression of a fungal hydrolase from Papiliotrema laurentii that hydrolyzes apple cutin and clears colloidal polyester polyurethane.</title>
        <authorList>
            <consortium name="DOE Joint Genome Institute"/>
            <person name="Roman V.A."/>
            <person name="Bojanowski C."/>
            <person name="Crable B.R."/>
            <person name="Wagner D.N."/>
            <person name="Hung C.S."/>
            <person name="Nadeau L.J."/>
            <person name="Schratz L."/>
            <person name="Haridas S."/>
            <person name="Pangilinan J."/>
            <person name="Lipzen A."/>
            <person name="Na H."/>
            <person name="Yan M."/>
            <person name="Ng V."/>
            <person name="Grigoriev I.V."/>
            <person name="Spatafora J.W."/>
            <person name="Barlow D."/>
            <person name="Biffinger J."/>
            <person name="Kelley-Loughnane N."/>
            <person name="Varaljay V.A."/>
            <person name="Crookes-Goodson W.J."/>
        </authorList>
    </citation>
    <scope>NUCLEOTIDE SEQUENCE</scope>
    <source>
        <strain evidence="2">5307AH</strain>
    </source>
</reference>
<dbReference type="EMBL" id="JAODAN010000007">
    <property type="protein sequence ID" value="KAK1923254.1"/>
    <property type="molecule type" value="Genomic_DNA"/>
</dbReference>
<dbReference type="Gene3D" id="3.30.70.100">
    <property type="match status" value="1"/>
</dbReference>
<sequence length="98" mass="11159">MSFYILAQFKVKPDQLSRTLKHLKALEDAAHNDEPGTLIYTITQDPADKLKFTIWEEYASEQAFKDHQAAPPFSALSLEIPELLEGPLAITRLDKYQP</sequence>
<dbReference type="PANTHER" id="PTHR33336:SF3">
    <property type="entry name" value="ABM DOMAIN-CONTAINING PROTEIN"/>
    <property type="match status" value="1"/>
</dbReference>